<comment type="caution">
    <text evidence="1">The sequence shown here is derived from an EMBL/GenBank/DDBJ whole genome shotgun (WGS) entry which is preliminary data.</text>
</comment>
<evidence type="ECO:0000313" key="1">
    <source>
        <dbReference type="EMBL" id="GAI91061.1"/>
    </source>
</evidence>
<feature type="non-terminal residue" evidence="1">
    <location>
        <position position="1"/>
    </location>
</feature>
<reference evidence="1" key="1">
    <citation type="journal article" date="2014" name="Front. Microbiol.">
        <title>High frequency of phylogenetically diverse reductive dehalogenase-homologous genes in deep subseafloor sedimentary metagenomes.</title>
        <authorList>
            <person name="Kawai M."/>
            <person name="Futagami T."/>
            <person name="Toyoda A."/>
            <person name="Takaki Y."/>
            <person name="Nishi S."/>
            <person name="Hori S."/>
            <person name="Arai W."/>
            <person name="Tsubouchi T."/>
            <person name="Morono Y."/>
            <person name="Uchiyama I."/>
            <person name="Ito T."/>
            <person name="Fujiyama A."/>
            <person name="Inagaki F."/>
            <person name="Takami H."/>
        </authorList>
    </citation>
    <scope>NUCLEOTIDE SEQUENCE</scope>
    <source>
        <strain evidence="1">Expedition CK06-06</strain>
    </source>
</reference>
<name>X1TI78_9ZZZZ</name>
<proteinExistence type="predicted"/>
<protein>
    <submittedName>
        <fullName evidence="1">Uncharacterized protein</fullName>
    </submittedName>
</protein>
<dbReference type="EMBL" id="BARW01019076">
    <property type="protein sequence ID" value="GAI91061.1"/>
    <property type="molecule type" value="Genomic_DNA"/>
</dbReference>
<sequence length="35" mass="4197">KLKAELTKYNPKIRYIKKNILPNLFAIIRIIKQTI</sequence>
<dbReference type="AlphaFoldDB" id="X1TI78"/>
<accession>X1TI78</accession>
<gene>
    <name evidence="1" type="ORF">S12H4_32518</name>
</gene>
<organism evidence="1">
    <name type="scientific">marine sediment metagenome</name>
    <dbReference type="NCBI Taxonomy" id="412755"/>
    <lineage>
        <taxon>unclassified sequences</taxon>
        <taxon>metagenomes</taxon>
        <taxon>ecological metagenomes</taxon>
    </lineage>
</organism>